<dbReference type="Pfam" id="PF15887">
    <property type="entry name" value="Peptidase_Mx"/>
    <property type="match status" value="1"/>
</dbReference>
<dbReference type="EMBL" id="CP003060">
    <property type="protein sequence ID" value="AEP28394.1"/>
    <property type="molecule type" value="Genomic_DNA"/>
</dbReference>
<feature type="domain" description="Zinc-ribbon" evidence="1">
    <location>
        <begin position="4"/>
        <end position="93"/>
    </location>
</feature>
<dbReference type="Proteomes" id="UP000009282">
    <property type="component" value="Chromosome"/>
</dbReference>
<gene>
    <name evidence="2" type="ordered locus">GNIT_0240</name>
</gene>
<dbReference type="InterPro" id="IPR011201">
    <property type="entry name" value="Zinc-ribbon_6_bact"/>
</dbReference>
<accession>G4QF50</accession>
<protein>
    <recommendedName>
        <fullName evidence="1">Zinc-ribbon domain-containing protein</fullName>
    </recommendedName>
</protein>
<dbReference type="AlphaFoldDB" id="G4QF50"/>
<reference evidence="2 3" key="1">
    <citation type="journal article" date="2011" name="J. Bacteriol.">
        <title>Complete genome sequence of seawater bacterium Glaciecola nitratireducens FR1064T.</title>
        <authorList>
            <person name="Bian F."/>
            <person name="Qin Q.L."/>
            <person name="Xie B.B."/>
            <person name="Shu Y.L."/>
            <person name="Zhang X.Y."/>
            <person name="Yu Y."/>
            <person name="Chen B."/>
            <person name="Chen X.L."/>
            <person name="Zhou B.C."/>
            <person name="Zhang Y.Z."/>
        </authorList>
    </citation>
    <scope>NUCLEOTIDE SEQUENCE [LARGE SCALE GENOMIC DNA]</scope>
    <source>
        <strain evidence="3">JCM 12485 / KCTC 12276 / FR1064</strain>
    </source>
</reference>
<organism evidence="2 3">
    <name type="scientific">Glaciecola nitratireducens (strain JCM 12485 / KCTC 12276 / FR1064)</name>
    <dbReference type="NCBI Taxonomy" id="1085623"/>
    <lineage>
        <taxon>Bacteria</taxon>
        <taxon>Pseudomonadati</taxon>
        <taxon>Pseudomonadota</taxon>
        <taxon>Gammaproteobacteria</taxon>
        <taxon>Alteromonadales</taxon>
        <taxon>Alteromonadaceae</taxon>
        <taxon>Brumicola</taxon>
    </lineage>
</organism>
<name>G4QF50_GLANF</name>
<proteinExistence type="predicted"/>
<dbReference type="HOGENOM" id="CLU_048114_0_0_6"/>
<dbReference type="InterPro" id="IPR031321">
    <property type="entry name" value="UCP012641"/>
</dbReference>
<evidence type="ECO:0000259" key="1">
    <source>
        <dbReference type="Pfam" id="PF10005"/>
    </source>
</evidence>
<dbReference type="PIRSF" id="PIRSF012641">
    <property type="entry name" value="UCP012641"/>
    <property type="match status" value="1"/>
</dbReference>
<dbReference type="KEGG" id="gni:GNIT_0240"/>
<dbReference type="STRING" id="1085623.GNIT_0240"/>
<dbReference type="Pfam" id="PF10005">
    <property type="entry name" value="Zn_ribbon_DZR_6"/>
    <property type="match status" value="1"/>
</dbReference>
<dbReference type="Gene3D" id="3.40.390.70">
    <property type="match status" value="1"/>
</dbReference>
<keyword evidence="3" id="KW-1185">Reference proteome</keyword>
<sequence>MKTFSCQCGNTLYFGNTKCIQCGLFVGFIPDVQQLSAFTKTADDVLLASNNGKQYKPCKNYAIHDVCNWMVEIDDPNECCVSCRLTETIPNLDDTENRRLWFLLEQAKRRFLYSAIKLKLPILSGEEDPKHGLGFDFLQDQTEDRFGNELTIKKFVTTGHSDGLITININEANPAKRIKLREKMNENYRTLLGHFRHESGHYYWDRLIRDTEHLSEFRTLFGDERLDYQEAMNHYYENGPAENWKDVWISAYATMHPWEDWAETWAHYFHMVDTLETANSCNVSIANAEIISLYTATKTHSKLDTEISFSKLYNDWCALTGVINSLNRSMGMDDAYPFVISITALNKLRFVHQIIMELTESS</sequence>
<evidence type="ECO:0000313" key="2">
    <source>
        <dbReference type="EMBL" id="AEP28394.1"/>
    </source>
</evidence>
<evidence type="ECO:0000313" key="3">
    <source>
        <dbReference type="Proteomes" id="UP000009282"/>
    </source>
</evidence>
<dbReference type="RefSeq" id="WP_014107273.1">
    <property type="nucleotide sequence ID" value="NC_016041.1"/>
</dbReference>
<dbReference type="eggNOG" id="COG4307">
    <property type="taxonomic scope" value="Bacteria"/>
</dbReference>
<dbReference type="OrthoDB" id="256753at2"/>